<evidence type="ECO:0000256" key="6">
    <source>
        <dbReference type="ARBA" id="ARBA00022989"/>
    </source>
</evidence>
<keyword evidence="6 13" id="KW-1133">Transmembrane helix</keyword>
<evidence type="ECO:0000256" key="8">
    <source>
        <dbReference type="ARBA" id="ARBA00023065"/>
    </source>
</evidence>
<dbReference type="Pfam" id="PF00858">
    <property type="entry name" value="ASC"/>
    <property type="match status" value="1"/>
</dbReference>
<name>A0A9P0IMJ5_APHGO</name>
<keyword evidence="4 12" id="KW-0894">Sodium channel</keyword>
<dbReference type="PANTHER" id="PTHR11690:SF288">
    <property type="entry name" value="AMILORIDE-SENSITIVE NA+ CHANNEL-RELATED"/>
    <property type="match status" value="1"/>
</dbReference>
<evidence type="ECO:0000256" key="10">
    <source>
        <dbReference type="ARBA" id="ARBA00023201"/>
    </source>
</evidence>
<dbReference type="InterPro" id="IPR001873">
    <property type="entry name" value="ENaC"/>
</dbReference>
<keyword evidence="9 13" id="KW-0472">Membrane</keyword>
<comment type="subcellular location">
    <subcellularLocation>
        <location evidence="1">Membrane</location>
        <topology evidence="1">Multi-pass membrane protein</topology>
    </subcellularLocation>
</comment>
<evidence type="ECO:0000256" key="11">
    <source>
        <dbReference type="ARBA" id="ARBA00023303"/>
    </source>
</evidence>
<evidence type="ECO:0000313" key="14">
    <source>
        <dbReference type="EMBL" id="CAH1710912.1"/>
    </source>
</evidence>
<evidence type="ECO:0000256" key="12">
    <source>
        <dbReference type="RuleBase" id="RU000679"/>
    </source>
</evidence>
<sequence>MYTRKNENEQLENLLSQYFKTRSFFPYGAVKDDKSKFVNDGSTYRQNSLVHQKYSKLKSPIFEFNTFCSMTSLHGFSHFVENNFNKIGKYFWAIILMVIYILCGVSIYFLIRMFSEMPAIISLDNSVSSIWAIPFPAVTVCSANQVRSSVYNSYSDINITDYEDQYGTSIHTLLKFIHNTHLFRLCVLLDRFIQNTIHGVCENNPINKNWKSYDDYLDGSFVSQVLKNLSFPCKEVVKSFFWLRKMEIDPCNILFQETFTPYGLCYSFNMMPMRDLLNGVDEWSQEFNNYSWKKYHSSWKPDTGYSSDALTDHLPLRTYGDGDYHSATMKLELHAEDMNKECAHGLEIFYILIHSPAEWPSRSHPTLLASSNMISTISIKPFVLTTAKDLIPWDSKIRHCYFQNESKLKFFKVYTKNNCILECRSFSTLSQCGCVPFFYLRMKNTPVCGPAKMSCWVTASQASSDSCDCLPGCTEFFFKTSSMNAQLTESVKKDNKSNPASSSLILSVYYQSKNFIGYNRILTFTLGQFMGNVGGIMGLCLGFSFLSLVEIIYFLTLRPFVNFCNSKKKLKKVVPTHILREE</sequence>
<accession>A0A9P0IMJ5</accession>
<dbReference type="Proteomes" id="UP001154329">
    <property type="component" value="Chromosome 1"/>
</dbReference>
<keyword evidence="5 12" id="KW-0812">Transmembrane</keyword>
<dbReference type="Gene3D" id="1.10.287.770">
    <property type="entry name" value="YojJ-like"/>
    <property type="match status" value="1"/>
</dbReference>
<evidence type="ECO:0000256" key="7">
    <source>
        <dbReference type="ARBA" id="ARBA00023053"/>
    </source>
</evidence>
<evidence type="ECO:0000313" key="15">
    <source>
        <dbReference type="Proteomes" id="UP001154329"/>
    </source>
</evidence>
<keyword evidence="7" id="KW-0915">Sodium</keyword>
<gene>
    <name evidence="14" type="ORF">APHIGO_LOCUS1398</name>
</gene>
<feature type="transmembrane region" description="Helical" evidence="13">
    <location>
        <begin position="90"/>
        <end position="111"/>
    </location>
</feature>
<keyword evidence="10 12" id="KW-0739">Sodium transport</keyword>
<feature type="transmembrane region" description="Helical" evidence="13">
    <location>
        <begin position="529"/>
        <end position="555"/>
    </location>
</feature>
<evidence type="ECO:0000256" key="9">
    <source>
        <dbReference type="ARBA" id="ARBA00023136"/>
    </source>
</evidence>
<reference evidence="14" key="1">
    <citation type="submission" date="2022-02" db="EMBL/GenBank/DDBJ databases">
        <authorList>
            <person name="King R."/>
        </authorList>
    </citation>
    <scope>NUCLEOTIDE SEQUENCE</scope>
</reference>
<proteinExistence type="inferred from homology"/>
<keyword evidence="15" id="KW-1185">Reference proteome</keyword>
<evidence type="ECO:0000256" key="5">
    <source>
        <dbReference type="ARBA" id="ARBA00022692"/>
    </source>
</evidence>
<organism evidence="14 15">
    <name type="scientific">Aphis gossypii</name>
    <name type="common">Cotton aphid</name>
    <dbReference type="NCBI Taxonomy" id="80765"/>
    <lineage>
        <taxon>Eukaryota</taxon>
        <taxon>Metazoa</taxon>
        <taxon>Ecdysozoa</taxon>
        <taxon>Arthropoda</taxon>
        <taxon>Hexapoda</taxon>
        <taxon>Insecta</taxon>
        <taxon>Pterygota</taxon>
        <taxon>Neoptera</taxon>
        <taxon>Paraneoptera</taxon>
        <taxon>Hemiptera</taxon>
        <taxon>Sternorrhyncha</taxon>
        <taxon>Aphidomorpha</taxon>
        <taxon>Aphidoidea</taxon>
        <taxon>Aphididae</taxon>
        <taxon>Aphidini</taxon>
        <taxon>Aphis</taxon>
        <taxon>Aphis</taxon>
    </lineage>
</organism>
<evidence type="ECO:0000256" key="1">
    <source>
        <dbReference type="ARBA" id="ARBA00004141"/>
    </source>
</evidence>
<evidence type="ECO:0000256" key="3">
    <source>
        <dbReference type="ARBA" id="ARBA00022448"/>
    </source>
</evidence>
<dbReference type="AlphaFoldDB" id="A0A9P0IMJ5"/>
<keyword evidence="11 12" id="KW-0407">Ion channel</keyword>
<evidence type="ECO:0000256" key="2">
    <source>
        <dbReference type="ARBA" id="ARBA00007193"/>
    </source>
</evidence>
<keyword evidence="3 12" id="KW-0813">Transport</keyword>
<evidence type="ECO:0000256" key="4">
    <source>
        <dbReference type="ARBA" id="ARBA00022461"/>
    </source>
</evidence>
<reference evidence="14" key="2">
    <citation type="submission" date="2022-10" db="EMBL/GenBank/DDBJ databases">
        <authorList>
            <consortium name="ENA_rothamsted_submissions"/>
            <consortium name="culmorum"/>
            <person name="King R."/>
        </authorList>
    </citation>
    <scope>NUCLEOTIDE SEQUENCE</scope>
</reference>
<dbReference type="Gene3D" id="1.10.287.820">
    <property type="entry name" value="Acid-sensing ion channel domain"/>
    <property type="match status" value="1"/>
</dbReference>
<protein>
    <submittedName>
        <fullName evidence="14">Uncharacterized protein</fullName>
    </submittedName>
</protein>
<keyword evidence="8 12" id="KW-0406">Ion transport</keyword>
<dbReference type="GO" id="GO:0015280">
    <property type="term" value="F:ligand-gated sodium channel activity"/>
    <property type="evidence" value="ECO:0007669"/>
    <property type="project" value="TreeGrafter"/>
</dbReference>
<dbReference type="PRINTS" id="PR01078">
    <property type="entry name" value="AMINACHANNEL"/>
</dbReference>
<dbReference type="EMBL" id="OU899034">
    <property type="protein sequence ID" value="CAH1710912.1"/>
    <property type="molecule type" value="Genomic_DNA"/>
</dbReference>
<evidence type="ECO:0000256" key="13">
    <source>
        <dbReference type="SAM" id="Phobius"/>
    </source>
</evidence>
<dbReference type="PANTHER" id="PTHR11690">
    <property type="entry name" value="AMILORIDE-SENSITIVE SODIUM CHANNEL-RELATED"/>
    <property type="match status" value="1"/>
</dbReference>
<dbReference type="GO" id="GO:0005886">
    <property type="term" value="C:plasma membrane"/>
    <property type="evidence" value="ECO:0007669"/>
    <property type="project" value="TreeGrafter"/>
</dbReference>
<comment type="similarity">
    <text evidence="2 12">Belongs to the amiloride-sensitive sodium channel (TC 1.A.6) family.</text>
</comment>